<dbReference type="EMBL" id="QEAP01001803">
    <property type="protein sequence ID" value="TPX40667.1"/>
    <property type="molecule type" value="Genomic_DNA"/>
</dbReference>
<evidence type="ECO:0000256" key="4">
    <source>
        <dbReference type="ARBA" id="ARBA00022989"/>
    </source>
</evidence>
<dbReference type="InterPro" id="IPR008217">
    <property type="entry name" value="Ccc1_fam"/>
</dbReference>
<keyword evidence="4 6" id="KW-1133">Transmembrane helix</keyword>
<keyword evidence="5 6" id="KW-0472">Membrane</keyword>
<evidence type="ECO:0000313" key="7">
    <source>
        <dbReference type="EMBL" id="TPX40667.1"/>
    </source>
</evidence>
<dbReference type="AlphaFoldDB" id="A0A507CNF7"/>
<feature type="transmembrane region" description="Helical" evidence="6">
    <location>
        <begin position="20"/>
        <end position="41"/>
    </location>
</feature>
<comment type="similarity">
    <text evidence="2">Belongs to the CCC1 family.</text>
</comment>
<name>A0A507CNF7_9FUNG</name>
<sequence length="103" mass="10936">MMRYELNLEKPDPSRVWVSALTIGGSYFMGGLVPLIPYMLIADASNALPVSIVSTLIVLFIFGYVKAKFVGVDKPVRSAVEMTIVGAAAGGAAFGIAKMMPQP</sequence>
<evidence type="ECO:0000313" key="8">
    <source>
        <dbReference type="Proteomes" id="UP000320333"/>
    </source>
</evidence>
<dbReference type="GO" id="GO:0030026">
    <property type="term" value="P:intracellular manganese ion homeostasis"/>
    <property type="evidence" value="ECO:0007669"/>
    <property type="project" value="InterPro"/>
</dbReference>
<dbReference type="GO" id="GO:0012505">
    <property type="term" value="C:endomembrane system"/>
    <property type="evidence" value="ECO:0007669"/>
    <property type="project" value="UniProtKB-SubCell"/>
</dbReference>
<evidence type="ECO:0000256" key="2">
    <source>
        <dbReference type="ARBA" id="ARBA00007049"/>
    </source>
</evidence>
<dbReference type="Proteomes" id="UP000320333">
    <property type="component" value="Unassembled WGS sequence"/>
</dbReference>
<reference evidence="7 8" key="1">
    <citation type="journal article" date="2019" name="Sci. Rep.">
        <title>Comparative genomics of chytrid fungi reveal insights into the obligate biotrophic and pathogenic lifestyle of Synchytrium endobioticum.</title>
        <authorList>
            <person name="van de Vossenberg B.T.L.H."/>
            <person name="Warris S."/>
            <person name="Nguyen H.D.T."/>
            <person name="van Gent-Pelzer M.P.E."/>
            <person name="Joly D.L."/>
            <person name="van de Geest H.C."/>
            <person name="Bonants P.J.M."/>
            <person name="Smith D.S."/>
            <person name="Levesque C.A."/>
            <person name="van der Lee T.A.J."/>
        </authorList>
    </citation>
    <scope>NUCLEOTIDE SEQUENCE [LARGE SCALE GENOMIC DNA]</scope>
    <source>
        <strain evidence="7 8">CBS 675.73</strain>
    </source>
</reference>
<evidence type="ECO:0000256" key="3">
    <source>
        <dbReference type="ARBA" id="ARBA00022692"/>
    </source>
</evidence>
<gene>
    <name evidence="7" type="ORF">CcCBS67573_g10612</name>
</gene>
<keyword evidence="3 6" id="KW-0812">Transmembrane</keyword>
<feature type="transmembrane region" description="Helical" evidence="6">
    <location>
        <begin position="47"/>
        <end position="67"/>
    </location>
</feature>
<accession>A0A507CNF7</accession>
<dbReference type="OrthoDB" id="73465at2759"/>
<dbReference type="GO" id="GO:0005384">
    <property type="term" value="F:manganese ion transmembrane transporter activity"/>
    <property type="evidence" value="ECO:0007669"/>
    <property type="project" value="InterPro"/>
</dbReference>
<feature type="transmembrane region" description="Helical" evidence="6">
    <location>
        <begin position="79"/>
        <end position="97"/>
    </location>
</feature>
<protein>
    <submittedName>
        <fullName evidence="7">Uncharacterized protein</fullName>
    </submittedName>
</protein>
<comment type="caution">
    <text evidence="7">The sequence shown here is derived from an EMBL/GenBank/DDBJ whole genome shotgun (WGS) entry which is preliminary data.</text>
</comment>
<dbReference type="Pfam" id="PF01988">
    <property type="entry name" value="VIT1"/>
    <property type="match status" value="1"/>
</dbReference>
<evidence type="ECO:0000256" key="6">
    <source>
        <dbReference type="SAM" id="Phobius"/>
    </source>
</evidence>
<comment type="subcellular location">
    <subcellularLocation>
        <location evidence="1">Endomembrane system</location>
        <topology evidence="1">Multi-pass membrane protein</topology>
    </subcellularLocation>
</comment>
<evidence type="ECO:0000256" key="1">
    <source>
        <dbReference type="ARBA" id="ARBA00004127"/>
    </source>
</evidence>
<evidence type="ECO:0000256" key="5">
    <source>
        <dbReference type="ARBA" id="ARBA00023136"/>
    </source>
</evidence>
<organism evidence="7 8">
    <name type="scientific">Chytriomyces confervae</name>
    <dbReference type="NCBI Taxonomy" id="246404"/>
    <lineage>
        <taxon>Eukaryota</taxon>
        <taxon>Fungi</taxon>
        <taxon>Fungi incertae sedis</taxon>
        <taxon>Chytridiomycota</taxon>
        <taxon>Chytridiomycota incertae sedis</taxon>
        <taxon>Chytridiomycetes</taxon>
        <taxon>Chytridiales</taxon>
        <taxon>Chytriomycetaceae</taxon>
        <taxon>Chytriomyces</taxon>
    </lineage>
</organism>
<proteinExistence type="inferred from homology"/>
<keyword evidence="8" id="KW-1185">Reference proteome</keyword>
<dbReference type="STRING" id="246404.A0A507CNF7"/>
<dbReference type="PANTHER" id="PTHR31851">
    <property type="entry name" value="FE(2+)/MN(2+) TRANSPORTER PCL1"/>
    <property type="match status" value="1"/>
</dbReference>